<dbReference type="InterPro" id="IPR008972">
    <property type="entry name" value="Cupredoxin"/>
</dbReference>
<keyword evidence="3" id="KW-1185">Reference proteome</keyword>
<evidence type="ECO:0000313" key="3">
    <source>
        <dbReference type="Proteomes" id="UP000076761"/>
    </source>
</evidence>
<feature type="signal peptide" evidence="1">
    <location>
        <begin position="1"/>
        <end position="18"/>
    </location>
</feature>
<gene>
    <name evidence="2" type="ORF">NEOLEDRAFT_1132266</name>
</gene>
<evidence type="ECO:0000313" key="2">
    <source>
        <dbReference type="EMBL" id="KZT26239.1"/>
    </source>
</evidence>
<dbReference type="EMBL" id="KV425567">
    <property type="protein sequence ID" value="KZT26239.1"/>
    <property type="molecule type" value="Genomic_DNA"/>
</dbReference>
<dbReference type="Gene3D" id="2.60.40.420">
    <property type="entry name" value="Cupredoxins - blue copper proteins"/>
    <property type="match status" value="1"/>
</dbReference>
<dbReference type="STRING" id="1314782.A0A165T764"/>
<dbReference type="PANTHER" id="PTHR34883:SF17">
    <property type="entry name" value="CUPREDOXIN"/>
    <property type="match status" value="1"/>
</dbReference>
<sequence>MVFVQSLIGLAVAGLAAAVPLPDSAIGDEVAVSAPYGVVMSDTAALASQTYQPSYATASAMYAPPMMASSSAMYAPPMMASSSAMYEPPMMASSSAMYEPPMMASSSAMYEPPMMESTAMATSTAMASMSYATASYGSGSSNWGGSGYQDCVNQCIASFGTPGSYMPTATGSSMGSSGSGATHTVIVAPTQGVLRYVPFMVNASVGDTIQFMWGANNHTVTKGTALGVCNKSENALFTSGEHNKSFTFTQVVNDTNPTFFYCATPGHCEKGMFGIINPPMAGASSSSSVASMLGSMMSNNSDVSAMWSYTMNMTAGNPAAAAWGAGADMSNMPSWAQQAMLENVMYTRTFLAANPETLQSDGSVSLATGSNTPFMTPPDITAALNNASSNSTSASTAASETSSSAAAAASPSTTQHSGARSVASSGAAIALTAGLAAFFLL</sequence>
<feature type="chain" id="PRO_5007866882" description="Phytocyanin domain-containing protein" evidence="1">
    <location>
        <begin position="19"/>
        <end position="441"/>
    </location>
</feature>
<dbReference type="InterPro" id="IPR052953">
    <property type="entry name" value="Ser-rich/MCO-related"/>
</dbReference>
<accession>A0A165T764</accession>
<proteinExistence type="predicted"/>
<dbReference type="InParanoid" id="A0A165T764"/>
<evidence type="ECO:0008006" key="4">
    <source>
        <dbReference type="Google" id="ProtNLM"/>
    </source>
</evidence>
<dbReference type="OrthoDB" id="2331100at2759"/>
<protein>
    <recommendedName>
        <fullName evidence="4">Phytocyanin domain-containing protein</fullName>
    </recommendedName>
</protein>
<keyword evidence="1" id="KW-0732">Signal</keyword>
<dbReference type="AlphaFoldDB" id="A0A165T764"/>
<name>A0A165T764_9AGAM</name>
<evidence type="ECO:0000256" key="1">
    <source>
        <dbReference type="SAM" id="SignalP"/>
    </source>
</evidence>
<dbReference type="Proteomes" id="UP000076761">
    <property type="component" value="Unassembled WGS sequence"/>
</dbReference>
<dbReference type="SUPFAM" id="SSF49503">
    <property type="entry name" value="Cupredoxins"/>
    <property type="match status" value="1"/>
</dbReference>
<dbReference type="PANTHER" id="PTHR34883">
    <property type="entry name" value="SERINE-RICH PROTEIN, PUTATIVE-RELATED-RELATED"/>
    <property type="match status" value="1"/>
</dbReference>
<organism evidence="2 3">
    <name type="scientific">Neolentinus lepideus HHB14362 ss-1</name>
    <dbReference type="NCBI Taxonomy" id="1314782"/>
    <lineage>
        <taxon>Eukaryota</taxon>
        <taxon>Fungi</taxon>
        <taxon>Dikarya</taxon>
        <taxon>Basidiomycota</taxon>
        <taxon>Agaricomycotina</taxon>
        <taxon>Agaricomycetes</taxon>
        <taxon>Gloeophyllales</taxon>
        <taxon>Gloeophyllaceae</taxon>
        <taxon>Neolentinus</taxon>
    </lineage>
</organism>
<reference evidence="2 3" key="1">
    <citation type="journal article" date="2016" name="Mol. Biol. Evol.">
        <title>Comparative Genomics of Early-Diverging Mushroom-Forming Fungi Provides Insights into the Origins of Lignocellulose Decay Capabilities.</title>
        <authorList>
            <person name="Nagy L.G."/>
            <person name="Riley R."/>
            <person name="Tritt A."/>
            <person name="Adam C."/>
            <person name="Daum C."/>
            <person name="Floudas D."/>
            <person name="Sun H."/>
            <person name="Yadav J.S."/>
            <person name="Pangilinan J."/>
            <person name="Larsson K.H."/>
            <person name="Matsuura K."/>
            <person name="Barry K."/>
            <person name="Labutti K."/>
            <person name="Kuo R."/>
            <person name="Ohm R.A."/>
            <person name="Bhattacharya S.S."/>
            <person name="Shirouzu T."/>
            <person name="Yoshinaga Y."/>
            <person name="Martin F.M."/>
            <person name="Grigoriev I.V."/>
            <person name="Hibbett D.S."/>
        </authorList>
    </citation>
    <scope>NUCLEOTIDE SEQUENCE [LARGE SCALE GENOMIC DNA]</scope>
    <source>
        <strain evidence="2 3">HHB14362 ss-1</strain>
    </source>
</reference>